<gene>
    <name evidence="1" type="ordered locus">Desaci_4108</name>
</gene>
<evidence type="ECO:0008006" key="3">
    <source>
        <dbReference type="Google" id="ProtNLM"/>
    </source>
</evidence>
<reference evidence="1 2" key="1">
    <citation type="journal article" date="2012" name="J. Bacteriol.">
        <title>Complete genome sequences of Desulfosporosinus orientis DSM765T, Desulfosporosinus youngiae DSM17734T, Desulfosporosinus meridiei DSM13257T, and Desulfosporosinus acidiphilus DSM22704T.</title>
        <authorList>
            <person name="Pester M."/>
            <person name="Brambilla E."/>
            <person name="Alazard D."/>
            <person name="Rattei T."/>
            <person name="Weinmaier T."/>
            <person name="Han J."/>
            <person name="Lucas S."/>
            <person name="Lapidus A."/>
            <person name="Cheng J.F."/>
            <person name="Goodwin L."/>
            <person name="Pitluck S."/>
            <person name="Peters L."/>
            <person name="Ovchinnikova G."/>
            <person name="Teshima H."/>
            <person name="Detter J.C."/>
            <person name="Han C.S."/>
            <person name="Tapia R."/>
            <person name="Land M.L."/>
            <person name="Hauser L."/>
            <person name="Kyrpides N.C."/>
            <person name="Ivanova N.N."/>
            <person name="Pagani I."/>
            <person name="Huntmann M."/>
            <person name="Wei C.L."/>
            <person name="Davenport K.W."/>
            <person name="Daligault H."/>
            <person name="Chain P.S."/>
            <person name="Chen A."/>
            <person name="Mavromatis K."/>
            <person name="Markowitz V."/>
            <person name="Szeto E."/>
            <person name="Mikhailova N."/>
            <person name="Pati A."/>
            <person name="Wagner M."/>
            <person name="Woyke T."/>
            <person name="Ollivier B."/>
            <person name="Klenk H.P."/>
            <person name="Spring S."/>
            <person name="Loy A."/>
        </authorList>
    </citation>
    <scope>NUCLEOTIDE SEQUENCE [LARGE SCALE GENOMIC DNA]</scope>
    <source>
        <strain evidence="2">DSM 22704 / JCM 16185 / SJ4</strain>
    </source>
</reference>
<accession>I4DAZ7</accession>
<name>I4DAZ7_DESAJ</name>
<dbReference type="RefSeq" id="WP_014828957.1">
    <property type="nucleotide sequence ID" value="NC_018068.1"/>
</dbReference>
<sequence length="136" mass="15849">MDKKRVIRLIQHIDFWGIREWAKENDLDWIVVYGSQVYGDPKDDSDLDIGFAGPIKGITVPGHLISEMEADEHHMDEVNAGVRYGMSKGLLIYQRQEGLFKEFIEMAKKEFSVYKKKIKQELEEDLEEGYIIIQDV</sequence>
<dbReference type="KEGG" id="dai:Desaci_4108"/>
<dbReference type="EMBL" id="CP003639">
    <property type="protein sequence ID" value="AFM42971.1"/>
    <property type="molecule type" value="Genomic_DNA"/>
</dbReference>
<dbReference type="Proteomes" id="UP000002892">
    <property type="component" value="Chromosome"/>
</dbReference>
<evidence type="ECO:0000313" key="2">
    <source>
        <dbReference type="Proteomes" id="UP000002892"/>
    </source>
</evidence>
<dbReference type="HOGENOM" id="CLU_1872061_0_0_9"/>
<evidence type="ECO:0000313" key="1">
    <source>
        <dbReference type="EMBL" id="AFM42971.1"/>
    </source>
</evidence>
<dbReference type="InterPro" id="IPR043519">
    <property type="entry name" value="NT_sf"/>
</dbReference>
<keyword evidence="2" id="KW-1185">Reference proteome</keyword>
<protein>
    <recommendedName>
        <fullName evidence="3">Polymerase beta nucleotidyltransferase domain-containing protein</fullName>
    </recommendedName>
</protein>
<dbReference type="AlphaFoldDB" id="I4DAZ7"/>
<proteinExistence type="predicted"/>
<organism evidence="1 2">
    <name type="scientific">Desulfosporosinus acidiphilus (strain DSM 22704 / JCM 16185 / SJ4)</name>
    <dbReference type="NCBI Taxonomy" id="646529"/>
    <lineage>
        <taxon>Bacteria</taxon>
        <taxon>Bacillati</taxon>
        <taxon>Bacillota</taxon>
        <taxon>Clostridia</taxon>
        <taxon>Eubacteriales</taxon>
        <taxon>Desulfitobacteriaceae</taxon>
        <taxon>Desulfosporosinus</taxon>
    </lineage>
</organism>
<dbReference type="STRING" id="646529.Desaci_4108"/>
<dbReference type="SUPFAM" id="SSF81301">
    <property type="entry name" value="Nucleotidyltransferase"/>
    <property type="match status" value="1"/>
</dbReference>